<accession>A0A4Z2HQR0</accession>
<reference evidence="2 3" key="1">
    <citation type="submission" date="2019-03" db="EMBL/GenBank/DDBJ databases">
        <title>First draft genome of Liparis tanakae, snailfish: a comprehensive survey of snailfish specific genes.</title>
        <authorList>
            <person name="Kim W."/>
            <person name="Song I."/>
            <person name="Jeong J.-H."/>
            <person name="Kim D."/>
            <person name="Kim S."/>
            <person name="Ryu S."/>
            <person name="Song J.Y."/>
            <person name="Lee S.K."/>
        </authorList>
    </citation>
    <scope>NUCLEOTIDE SEQUENCE [LARGE SCALE GENOMIC DNA]</scope>
    <source>
        <tissue evidence="2">Muscle</tissue>
    </source>
</reference>
<dbReference type="EMBL" id="SRLO01000195">
    <property type="protein sequence ID" value="TNN68088.1"/>
    <property type="molecule type" value="Genomic_DNA"/>
</dbReference>
<dbReference type="AlphaFoldDB" id="A0A4Z2HQR0"/>
<evidence type="ECO:0000313" key="3">
    <source>
        <dbReference type="Proteomes" id="UP000314294"/>
    </source>
</evidence>
<organism evidence="2 3">
    <name type="scientific">Liparis tanakae</name>
    <name type="common">Tanaka's snailfish</name>
    <dbReference type="NCBI Taxonomy" id="230148"/>
    <lineage>
        <taxon>Eukaryota</taxon>
        <taxon>Metazoa</taxon>
        <taxon>Chordata</taxon>
        <taxon>Craniata</taxon>
        <taxon>Vertebrata</taxon>
        <taxon>Euteleostomi</taxon>
        <taxon>Actinopterygii</taxon>
        <taxon>Neopterygii</taxon>
        <taxon>Teleostei</taxon>
        <taxon>Neoteleostei</taxon>
        <taxon>Acanthomorphata</taxon>
        <taxon>Eupercaria</taxon>
        <taxon>Perciformes</taxon>
        <taxon>Cottioidei</taxon>
        <taxon>Cottales</taxon>
        <taxon>Liparidae</taxon>
        <taxon>Liparis</taxon>
    </lineage>
</organism>
<dbReference type="Proteomes" id="UP000314294">
    <property type="component" value="Unassembled WGS sequence"/>
</dbReference>
<comment type="caution">
    <text evidence="2">The sequence shown here is derived from an EMBL/GenBank/DDBJ whole genome shotgun (WGS) entry which is preliminary data.</text>
</comment>
<feature type="compositionally biased region" description="Basic and acidic residues" evidence="1">
    <location>
        <begin position="14"/>
        <end position="25"/>
    </location>
</feature>
<protein>
    <submittedName>
        <fullName evidence="2">Uncharacterized protein</fullName>
    </submittedName>
</protein>
<gene>
    <name evidence="2" type="ORF">EYF80_021733</name>
</gene>
<feature type="region of interest" description="Disordered" evidence="1">
    <location>
        <begin position="62"/>
        <end position="91"/>
    </location>
</feature>
<sequence>MHDARRLVMQIGDTQEKESQPEASRHDVLREWVRIPTAAGAEIGMTWRTTEALNPFNVAGVRAKDFPRGPKHPGIVPGETNGRKRSNKALR</sequence>
<evidence type="ECO:0000256" key="1">
    <source>
        <dbReference type="SAM" id="MobiDB-lite"/>
    </source>
</evidence>
<evidence type="ECO:0000313" key="2">
    <source>
        <dbReference type="EMBL" id="TNN68088.1"/>
    </source>
</evidence>
<proteinExistence type="predicted"/>
<keyword evidence="3" id="KW-1185">Reference proteome</keyword>
<name>A0A4Z2HQR0_9TELE</name>
<feature type="region of interest" description="Disordered" evidence="1">
    <location>
        <begin position="1"/>
        <end position="25"/>
    </location>
</feature>